<dbReference type="Gene3D" id="3.40.50.2300">
    <property type="match status" value="1"/>
</dbReference>
<dbReference type="GO" id="GO:0000160">
    <property type="term" value="P:phosphorelay signal transduction system"/>
    <property type="evidence" value="ECO:0007669"/>
    <property type="project" value="InterPro"/>
</dbReference>
<dbReference type="SMART" id="SM00448">
    <property type="entry name" value="REC"/>
    <property type="match status" value="1"/>
</dbReference>
<keyword evidence="5" id="KW-1185">Reference proteome</keyword>
<keyword evidence="1" id="KW-0378">Hydrolase</keyword>
<evidence type="ECO:0000259" key="3">
    <source>
        <dbReference type="PROSITE" id="PS50110"/>
    </source>
</evidence>
<evidence type="ECO:0000313" key="5">
    <source>
        <dbReference type="Proteomes" id="UP000095209"/>
    </source>
</evidence>
<feature type="modified residue" description="4-aspartylphosphate" evidence="2">
    <location>
        <position position="58"/>
    </location>
</feature>
<dbReference type="AlphaFoldDB" id="A0A1E5LFH0"/>
<proteinExistence type="predicted"/>
<evidence type="ECO:0000256" key="1">
    <source>
        <dbReference type="ARBA" id="ARBA00022801"/>
    </source>
</evidence>
<dbReference type="Pfam" id="PF00072">
    <property type="entry name" value="Response_reg"/>
    <property type="match status" value="1"/>
</dbReference>
<dbReference type="SMART" id="SM00331">
    <property type="entry name" value="PP2C_SIG"/>
    <property type="match status" value="1"/>
</dbReference>
<dbReference type="Gene3D" id="3.60.40.10">
    <property type="entry name" value="PPM-type phosphatase domain"/>
    <property type="match status" value="1"/>
</dbReference>
<evidence type="ECO:0000313" key="4">
    <source>
        <dbReference type="EMBL" id="OEH92806.1"/>
    </source>
</evidence>
<protein>
    <recommendedName>
        <fullName evidence="3">Response regulatory domain-containing protein</fullName>
    </recommendedName>
</protein>
<evidence type="ECO:0000256" key="2">
    <source>
        <dbReference type="PROSITE-ProRule" id="PRU00169"/>
    </source>
</evidence>
<name>A0A1E5LFH0_9BACI</name>
<dbReference type="InterPro" id="IPR001932">
    <property type="entry name" value="PPM-type_phosphatase-like_dom"/>
</dbReference>
<gene>
    <name evidence="4" type="ORF">BFG57_02090</name>
</gene>
<accession>A0A1E5LFH0</accession>
<dbReference type="InterPro" id="IPR011006">
    <property type="entry name" value="CheY-like_superfamily"/>
</dbReference>
<feature type="domain" description="Response regulatory" evidence="3">
    <location>
        <begin position="2"/>
        <end position="125"/>
    </location>
</feature>
<dbReference type="PANTHER" id="PTHR43156">
    <property type="entry name" value="STAGE II SPORULATION PROTEIN E-RELATED"/>
    <property type="match status" value="1"/>
</dbReference>
<keyword evidence="2" id="KW-0597">Phosphoprotein</keyword>
<dbReference type="Pfam" id="PF07228">
    <property type="entry name" value="SpoIIE"/>
    <property type="match status" value="1"/>
</dbReference>
<reference evidence="4 5" key="1">
    <citation type="submission" date="2016-08" db="EMBL/GenBank/DDBJ databases">
        <title>Genome of Bacillus solimangrovi GH2-4.</title>
        <authorList>
            <person name="Lim S."/>
            <person name="Kim B.-C."/>
        </authorList>
    </citation>
    <scope>NUCLEOTIDE SEQUENCE [LARGE SCALE GENOMIC DNA]</scope>
    <source>
        <strain evidence="4 5">GH2-4</strain>
    </source>
</reference>
<dbReference type="SUPFAM" id="SSF52172">
    <property type="entry name" value="CheY-like"/>
    <property type="match status" value="1"/>
</dbReference>
<dbReference type="PANTHER" id="PTHR43156:SF14">
    <property type="entry name" value="PHOSPHOSERINE PHOSPHATASE RSBP"/>
    <property type="match status" value="1"/>
</dbReference>
<sequence length="388" mass="44730">MHILLIHAISAERRNLIDLLKSHKNTKQITKFKSIESANGYLLKVTNDTSIPDVILVDNFNNSNKVLKLCSNMRKQTWLKYIPVLLLSDTSHMSFLERAINHGVTDYINKPVHPTEVLNRISLSVKLKIESEENRRREKELAYMFKSIHEDVELARQIQSGILPNEITDNNIQISALFQPSEQLSGDMYYWVKINDHQYAIILIDIVGHGIHAALVSMSFRSLLHGLLTRVVDPILVIEELNDHIHQLFKQQNRTRLLNYYFTALYAVIDTAEQTIEYVNAGHPDGLFITEQQDLLLMNEGCPPIGLIPNMVVKKEKIAYHSQTKLLFFTDGLIEISNQKLWTDRLISHLKQSFYLDNEKLLNRIIDSRNNESIQNDDICIIAINLKP</sequence>
<dbReference type="InterPro" id="IPR052016">
    <property type="entry name" value="Bact_Sigma-Reg"/>
</dbReference>
<dbReference type="EMBL" id="MJEH01000022">
    <property type="protein sequence ID" value="OEH92806.1"/>
    <property type="molecule type" value="Genomic_DNA"/>
</dbReference>
<dbReference type="RefSeq" id="WP_069717248.1">
    <property type="nucleotide sequence ID" value="NZ_MJEH01000022.1"/>
</dbReference>
<dbReference type="STRING" id="1305675.BFG57_02090"/>
<comment type="caution">
    <text evidence="4">The sequence shown here is derived from an EMBL/GenBank/DDBJ whole genome shotgun (WGS) entry which is preliminary data.</text>
</comment>
<dbReference type="OrthoDB" id="9763484at2"/>
<dbReference type="Proteomes" id="UP000095209">
    <property type="component" value="Unassembled WGS sequence"/>
</dbReference>
<dbReference type="InterPro" id="IPR036457">
    <property type="entry name" value="PPM-type-like_dom_sf"/>
</dbReference>
<organism evidence="4 5">
    <name type="scientific">Bacillus solimangrovi</name>
    <dbReference type="NCBI Taxonomy" id="1305675"/>
    <lineage>
        <taxon>Bacteria</taxon>
        <taxon>Bacillati</taxon>
        <taxon>Bacillota</taxon>
        <taxon>Bacilli</taxon>
        <taxon>Bacillales</taxon>
        <taxon>Bacillaceae</taxon>
        <taxon>Bacillus</taxon>
    </lineage>
</organism>
<dbReference type="PROSITE" id="PS50110">
    <property type="entry name" value="RESPONSE_REGULATORY"/>
    <property type="match status" value="1"/>
</dbReference>
<dbReference type="GO" id="GO:0016791">
    <property type="term" value="F:phosphatase activity"/>
    <property type="evidence" value="ECO:0007669"/>
    <property type="project" value="TreeGrafter"/>
</dbReference>
<dbReference type="InterPro" id="IPR001789">
    <property type="entry name" value="Sig_transdc_resp-reg_receiver"/>
</dbReference>